<keyword evidence="3" id="KW-0696">RNA-directed RNA polymerase</keyword>
<dbReference type="SUPFAM" id="SSF52540">
    <property type="entry name" value="P-loop containing nucleoside triphosphate hydrolases"/>
    <property type="match status" value="1"/>
</dbReference>
<evidence type="ECO:0000256" key="14">
    <source>
        <dbReference type="ARBA" id="ARBA00022844"/>
    </source>
</evidence>
<keyword evidence="12" id="KW-0788">Thiol protease</keyword>
<keyword evidence="15" id="KW-0693">Viral RNA replication</keyword>
<dbReference type="PRINTS" id="PR00918">
    <property type="entry name" value="CALICVIRUSNS"/>
</dbReference>
<dbReference type="GO" id="GO:0003723">
    <property type="term" value="F:RNA binding"/>
    <property type="evidence" value="ECO:0007669"/>
    <property type="project" value="InterPro"/>
</dbReference>
<keyword evidence="8" id="KW-0808">Transferase</keyword>
<evidence type="ECO:0000256" key="11">
    <source>
        <dbReference type="ARBA" id="ARBA00022801"/>
    </source>
</evidence>
<evidence type="ECO:0000259" key="19">
    <source>
        <dbReference type="PROSITE" id="PS51218"/>
    </source>
</evidence>
<dbReference type="GO" id="GO:0005524">
    <property type="term" value="F:ATP binding"/>
    <property type="evidence" value="ECO:0007669"/>
    <property type="project" value="UniProtKB-KW"/>
</dbReference>
<dbReference type="InterPro" id="IPR033703">
    <property type="entry name" value="Rhv-like"/>
</dbReference>
<feature type="domain" description="RdRp catalytic" evidence="18">
    <location>
        <begin position="1555"/>
        <end position="1680"/>
    </location>
</feature>
<evidence type="ECO:0000256" key="12">
    <source>
        <dbReference type="ARBA" id="ARBA00022807"/>
    </source>
</evidence>
<evidence type="ECO:0000256" key="15">
    <source>
        <dbReference type="ARBA" id="ARBA00022953"/>
    </source>
</evidence>
<evidence type="ECO:0000256" key="9">
    <source>
        <dbReference type="ARBA" id="ARBA00022695"/>
    </source>
</evidence>
<dbReference type="InterPro" id="IPR000605">
    <property type="entry name" value="Helicase_SF3_ssDNA/RNA_vir"/>
</dbReference>
<dbReference type="InterPro" id="IPR007094">
    <property type="entry name" value="RNA-dir_pol_PSvirus"/>
</dbReference>
<dbReference type="GO" id="GO:0030430">
    <property type="term" value="C:host cell cytoplasm"/>
    <property type="evidence" value="ECO:0007669"/>
    <property type="project" value="UniProtKB-SubCell"/>
</dbReference>
<evidence type="ECO:0000256" key="6">
    <source>
        <dbReference type="ARBA" id="ARBA00022561"/>
    </source>
</evidence>
<name>A0A6M9Z868_9CALI</name>
<dbReference type="CDD" id="cd00205">
    <property type="entry name" value="rhv_like"/>
    <property type="match status" value="1"/>
</dbReference>
<keyword evidence="9" id="KW-0548">Nucleotidyltransferase</keyword>
<dbReference type="Gene3D" id="1.10.260.110">
    <property type="match status" value="1"/>
</dbReference>
<dbReference type="Gene3D" id="3.40.50.300">
    <property type="entry name" value="P-loop containing nucleotide triphosphate hydrolases"/>
    <property type="match status" value="1"/>
</dbReference>
<evidence type="ECO:0000256" key="3">
    <source>
        <dbReference type="ARBA" id="ARBA00022484"/>
    </source>
</evidence>
<dbReference type="InterPro" id="IPR001205">
    <property type="entry name" value="RNA-dir_pol_C"/>
</dbReference>
<dbReference type="InterPro" id="IPR043502">
    <property type="entry name" value="DNA/RNA_pol_sf"/>
</dbReference>
<dbReference type="Pfam" id="PF00680">
    <property type="entry name" value="RdRP_1"/>
    <property type="match status" value="1"/>
</dbReference>
<evidence type="ECO:0000256" key="13">
    <source>
        <dbReference type="ARBA" id="ARBA00022840"/>
    </source>
</evidence>
<evidence type="ECO:0000256" key="17">
    <source>
        <dbReference type="SAM" id="MobiDB-lite"/>
    </source>
</evidence>
<dbReference type="EMBL" id="MT138020">
    <property type="protein sequence ID" value="QKN88786.1"/>
    <property type="molecule type" value="Genomic_RNA"/>
</dbReference>
<protein>
    <submittedName>
        <fullName evidence="20">Polyprotein</fullName>
    </submittedName>
</protein>
<sequence>MASNTKSTTFTKKTTTAFDSIGNRARRMHVAAGHPLDIVGFTTVFDNSYKPGTYASRKVYSNAELPMKHGPDYANRIASALTLYNFLHEVFAEKAHEEAEALFKKLQPRTNCLCLQCSGLDGEDHDKLRLYVTSLSEKFDFLFTTHNPELPPGAHLQTNESVLGTLIETMQRAASTTASSSVVKDLIDAGVLNTLNAQAINKEEVLDQLKRGEDPLADFELTKYVSQDTILTAQDHENWMKECQNSSYYRAVKRIVAEYFGVADLKNTDPLIQQAAEDGDLDKLVAELVTEQKRKNMGADELRRYIDLHRYSTDNPSARSLLVSARNLLSGRTAVSPSEGQHAYDIIHGRIVLTRRPWSERVAEWFDSFTEKHRDALWYKCLRKVLAALWYLTGWEQFVSNFAEALLVWTKLPVVCCILNAYDGTTEGLVATAVCLLQLFDLFDPATIVDAAQALAEMIMNLLDRGMAWLRGTSQPSSIQQNGTLQDRVPTYLRTLAIPLIGGMLSLGADLYPGPVSHKIRRVILACTTFTGLLHAVSEIRKVIREAEISATVTEYMTTAHAFATCAADPATTSSAEVSERLERALEEFHKKVDEKFSQASFVTQHTAHRAITTVLMETKRKLTIMRAAQQPRAVPAIIVLQGPPGIGKTMAARRLAAILSKRPPSYFDLHMDHHDTYSGEPVCIWDEFDTDKDQQFVETIIRMGNTVAMPLNCDLVENKGKVFCSNYVICTTNQMFPIKPEHPRANAFYRRLRIVEVSAPSLSNWMAKNPGQTPPPHMYLADYSHLKLHMRKDPTKAAVDTNADRLYSLEELADMMVKESVTRNGRLQEVSTRVEIYCEGCSVDAAFDMLSKHFSPDNSFASLTTSTRRTQLSPGYVVALVDKPSTHSLTARGLTDSPDLNTALDLFPKLPKDINKHLHSRVFHSAFHLGQAPPSKMHIAHTYHAKSALDLGGIFAREYGFRSLSVAWGVGRAMTKATWNEAFQRFANLSFPDDNHSFVVYTPVGSFYVFSNHRAQVFAVTTTAYNPARTVQLTPPDSLGKMILDIGRRFFSAVLANLHLIFAGVAVNYYTRQAAHRPQAAPITAYQNPTLTDDQYREWQDARRHSGRNYTVDEYLLAKAALDGLQRDVAANVQPLVDFLRDRQTGLARMGQLQDRNSVCYRPIYRDDGSFASYGTHIGHGYWLINRHTWYRAELNHLLPLRIDDTILTQCNHPLTRGDVLVVRGPVHEVSTHLSDGVPVRFADNRPVTHVQPFCGEIEEAEIEGYLGMMMGGTEDGSCGMPYFDATGGVCAIHSAYITSTAQIVCSQIKAIPTQKVTTWRTIPVTNSGVALGPLPKGTAFGRSPAHPERYSWEDCEPTAYGSGDPRGLPRQEALLAAQLEPYVGSSVTLPATIHEAIYYVHAYFKDLLKLVPPPVLESPAQAMLRLDLSTSCGPFVDGVKSDYCVHTGSEIIYDPASAFGLHIHAMIATAAAGRPIKNAYKLALKDELLPVAKTRQKKRLLWGTDVALTLLANMVWGSLFDRLKSLVLVSPCAVGCNMDSNFVNVLAGRFAGRHTICMDYSKWDSTMHPDVIVAAVNILCDLVPPSPYCTALRATLSQQPQGYFGDKVVTTTRGLPSGIPGTSILNSICHCILYTSAIWLCQDLAGIARDASPLDDCPIVTYGDDCIYGLSGRVAANLERFIDALRIHGLKPTSPDKSDHFTLDGPLVFLKRTLSINEGKLVAPIELMSLLRQLVWVKGTKTLPHTAVKNPGADRKVQIQEVLIALTCHGKEAYEEWLPLAEQTIVGEGLTGICTDYTANWATYRSRFAVADCSANEFLKITAKLQNNEREHQATPDASSTHSTGLQTAASAGQGLVNPSYTGTGVPVGAAAAPEPQSSDLALAATGQASGVPQEVYGIWVLSRQLTWSTQHVTGTHLGTLRLEPALNPFLSLISRMYSGWAGGMLVRVMLSASGVYAGRLTVAVLPPGISPEKVANPTAYPCVIVDARLVNPMEINLPDVRRSLYHEMDGGDETSSLSVWVNSPLINPFSTAVDANSVVTVQIYTTPSPDFMFTLLTEPKPDTVMLADAMGDSTKNWFDNRFLARPSSLRTLRVLQQSYNHFNISGTTPGWGNACENQVVVVRSPGNMQVNRIQFVTGVAHDDVVIDPRFNMPSNWRDCYCFVQGTTGGTQVTPRLPMARMACAEFSDNGDVSEQVPQWIDIGYATDEPTGTQESFTRIAGLGTIAIVPTGNQVSSGNNFALQFMYFSVNKDWSTSEVPIINAPDAPIAYSRAGNLVLGLDSAHLSSYPNGVHLTASQPISLSRFLRDHPIPYNPDTMHLFRFSGDTDTFEVALTHDGYLMTGGNATTTIDLTRTDYDITYTGPVSISTVLRGPMGNTRASRSRVCQ</sequence>
<dbReference type="CDD" id="cd00009">
    <property type="entry name" value="AAA"/>
    <property type="match status" value="1"/>
</dbReference>
<dbReference type="SUPFAM" id="SSF88633">
    <property type="entry name" value="Positive stranded ssRNA viruses"/>
    <property type="match status" value="1"/>
</dbReference>
<dbReference type="GO" id="GO:0039694">
    <property type="term" value="P:viral RNA genome replication"/>
    <property type="evidence" value="ECO:0007669"/>
    <property type="project" value="InterPro"/>
</dbReference>
<dbReference type="GO" id="GO:0019028">
    <property type="term" value="C:viral capsid"/>
    <property type="evidence" value="ECO:0007669"/>
    <property type="project" value="UniProtKB-KW"/>
</dbReference>
<evidence type="ECO:0000256" key="4">
    <source>
        <dbReference type="ARBA" id="ARBA00022520"/>
    </source>
</evidence>
<keyword evidence="4" id="KW-0191">Covalent protein-RNA linkage</keyword>
<proteinExistence type="predicted"/>
<dbReference type="SUPFAM" id="SSF56672">
    <property type="entry name" value="DNA/RNA polymerases"/>
    <property type="match status" value="1"/>
</dbReference>
<dbReference type="InterPro" id="IPR029053">
    <property type="entry name" value="Viral_coat"/>
</dbReference>
<dbReference type="Pfam" id="PF00910">
    <property type="entry name" value="RNA_helicase"/>
    <property type="match status" value="1"/>
</dbReference>
<dbReference type="InterPro" id="IPR004005">
    <property type="entry name" value="Calicivirus_coat"/>
</dbReference>
<accession>A0A6M9Z868</accession>
<dbReference type="InterPro" id="IPR004004">
    <property type="entry name" value="Helic/Pol/Pept_Calicivir-typ"/>
</dbReference>
<dbReference type="GO" id="GO:0008234">
    <property type="term" value="F:cysteine-type peptidase activity"/>
    <property type="evidence" value="ECO:0007669"/>
    <property type="project" value="UniProtKB-KW"/>
</dbReference>
<feature type="compositionally biased region" description="Polar residues" evidence="17">
    <location>
        <begin position="1838"/>
        <end position="1851"/>
    </location>
</feature>
<evidence type="ECO:0000256" key="1">
    <source>
        <dbReference type="ARBA" id="ARBA00004192"/>
    </source>
</evidence>
<dbReference type="Gene3D" id="6.10.250.3230">
    <property type="match status" value="1"/>
</dbReference>
<feature type="domain" description="SF3 helicase" evidence="19">
    <location>
        <begin position="614"/>
        <end position="773"/>
    </location>
</feature>
<evidence type="ECO:0000256" key="8">
    <source>
        <dbReference type="ARBA" id="ARBA00022679"/>
    </source>
</evidence>
<dbReference type="Gene3D" id="6.10.140.320">
    <property type="match status" value="1"/>
</dbReference>
<evidence type="ECO:0000256" key="5">
    <source>
        <dbReference type="ARBA" id="ARBA00022553"/>
    </source>
</evidence>
<evidence type="ECO:0000256" key="2">
    <source>
        <dbReference type="ARBA" id="ARBA00004328"/>
    </source>
</evidence>
<keyword evidence="14" id="KW-0946">Virion</keyword>
<dbReference type="PROSITE" id="PS50507">
    <property type="entry name" value="RDRP_SSRNA_POS"/>
    <property type="match status" value="1"/>
</dbReference>
<keyword evidence="16" id="KW-1035">Host cytoplasm</keyword>
<dbReference type="InterPro" id="IPR027417">
    <property type="entry name" value="P-loop_NTPase"/>
</dbReference>
<feature type="region of interest" description="Disordered" evidence="17">
    <location>
        <begin position="1830"/>
        <end position="1851"/>
    </location>
</feature>
<evidence type="ECO:0000256" key="7">
    <source>
        <dbReference type="ARBA" id="ARBA00022670"/>
    </source>
</evidence>
<keyword evidence="11" id="KW-0378">Hydrolase</keyword>
<evidence type="ECO:0000256" key="10">
    <source>
        <dbReference type="ARBA" id="ARBA00022741"/>
    </source>
</evidence>
<dbReference type="Gene3D" id="2.60.120.20">
    <property type="match status" value="1"/>
</dbReference>
<keyword evidence="6" id="KW-0167">Capsid protein</keyword>
<evidence type="ECO:0000259" key="18">
    <source>
        <dbReference type="PROSITE" id="PS50507"/>
    </source>
</evidence>
<evidence type="ECO:0000256" key="16">
    <source>
        <dbReference type="ARBA" id="ARBA00023200"/>
    </source>
</evidence>
<dbReference type="PROSITE" id="PS51218">
    <property type="entry name" value="SF3_HELICASE_2"/>
    <property type="match status" value="1"/>
</dbReference>
<dbReference type="GO" id="GO:0006508">
    <property type="term" value="P:proteolysis"/>
    <property type="evidence" value="ECO:0007669"/>
    <property type="project" value="UniProtKB-KW"/>
</dbReference>
<organism evidence="20">
    <name type="scientific">Caliciviridae sp</name>
    <dbReference type="NCBI Taxonomy" id="1916234"/>
    <lineage>
        <taxon>Viruses</taxon>
        <taxon>Riboviria</taxon>
        <taxon>Orthornavirae</taxon>
        <taxon>Pisuviricota</taxon>
        <taxon>Pisoniviricetes</taxon>
        <taxon>Picornavirales</taxon>
        <taxon>Caliciviridae</taxon>
    </lineage>
</organism>
<dbReference type="Pfam" id="PF00915">
    <property type="entry name" value="Calici_coat"/>
    <property type="match status" value="1"/>
</dbReference>
<dbReference type="GO" id="GO:0003724">
    <property type="term" value="F:RNA helicase activity"/>
    <property type="evidence" value="ECO:0007669"/>
    <property type="project" value="InterPro"/>
</dbReference>
<keyword evidence="7" id="KW-0645">Protease</keyword>
<dbReference type="InterPro" id="IPR043128">
    <property type="entry name" value="Rev_trsase/Diguanyl_cyclase"/>
</dbReference>
<dbReference type="GO" id="GO:0003968">
    <property type="term" value="F:RNA-directed RNA polymerase activity"/>
    <property type="evidence" value="ECO:0007669"/>
    <property type="project" value="UniProtKB-KW"/>
</dbReference>
<keyword evidence="13" id="KW-0067">ATP-binding</keyword>
<dbReference type="Gene3D" id="3.30.70.270">
    <property type="match status" value="1"/>
</dbReference>
<reference evidence="20" key="1">
    <citation type="submission" date="2020-01" db="EMBL/GenBank/DDBJ databases">
        <title>Viral genomes from wild and zoo birds in China.</title>
        <authorList>
            <person name="Zhou R."/>
            <person name="Shan T."/>
            <person name="Yang S."/>
            <person name="Zhang W."/>
        </authorList>
    </citation>
    <scope>NUCLEOTIDE SEQUENCE</scope>
    <source>
        <strain evidence="20">Hwf182cal1</strain>
    </source>
</reference>
<evidence type="ECO:0000313" key="20">
    <source>
        <dbReference type="EMBL" id="QKN88786.1"/>
    </source>
</evidence>
<keyword evidence="5" id="KW-0597">Phosphoprotein</keyword>
<comment type="subcellular location">
    <subcellularLocation>
        <location evidence="1">Host cytoplasm</location>
    </subcellularLocation>
    <subcellularLocation>
        <location evidence="2">Virion</location>
    </subcellularLocation>
</comment>
<dbReference type="GO" id="GO:0006351">
    <property type="term" value="P:DNA-templated transcription"/>
    <property type="evidence" value="ECO:0007669"/>
    <property type="project" value="InterPro"/>
</dbReference>
<dbReference type="Gene3D" id="1.20.960.20">
    <property type="match status" value="1"/>
</dbReference>
<keyword evidence="10" id="KW-0547">Nucleotide-binding</keyword>
<dbReference type="InterPro" id="IPR014759">
    <property type="entry name" value="Helicase_SF3_ssRNA_vir"/>
</dbReference>